<feature type="compositionally biased region" description="Basic and acidic residues" evidence="1">
    <location>
        <begin position="1"/>
        <end position="18"/>
    </location>
</feature>
<evidence type="ECO:0000256" key="1">
    <source>
        <dbReference type="SAM" id="MobiDB-lite"/>
    </source>
</evidence>
<feature type="region of interest" description="Disordered" evidence="1">
    <location>
        <begin position="264"/>
        <end position="303"/>
    </location>
</feature>
<proteinExistence type="predicted"/>
<dbReference type="EMBL" id="LBSX01000015">
    <property type="protein sequence ID" value="KKQ27076.1"/>
    <property type="molecule type" value="Genomic_DNA"/>
</dbReference>
<protein>
    <recommendedName>
        <fullName evidence="4">LysM domain-containing protein</fullName>
    </recommendedName>
</protein>
<accession>A0A0G0JFZ4</accession>
<feature type="region of interest" description="Disordered" evidence="1">
    <location>
        <begin position="1"/>
        <end position="30"/>
    </location>
</feature>
<dbReference type="Proteomes" id="UP000034849">
    <property type="component" value="Unassembled WGS sequence"/>
</dbReference>
<name>A0A0G0JFZ4_9BACT</name>
<dbReference type="STRING" id="1619046.US42_C0015G0019"/>
<reference evidence="2 3" key="1">
    <citation type="journal article" date="2015" name="Nature">
        <title>rRNA introns, odd ribosomes, and small enigmatic genomes across a large radiation of phyla.</title>
        <authorList>
            <person name="Brown C.T."/>
            <person name="Hug L.A."/>
            <person name="Thomas B.C."/>
            <person name="Sharon I."/>
            <person name="Castelle C.J."/>
            <person name="Singh A."/>
            <person name="Wilkins M.J."/>
            <person name="Williams K.H."/>
            <person name="Banfield J.F."/>
        </authorList>
    </citation>
    <scope>NUCLEOTIDE SEQUENCE [LARGE SCALE GENOMIC DNA]</scope>
</reference>
<organism evidence="2 3">
    <name type="scientific">Candidatus Magasanikbacteria bacterium GW2011_GWC2_37_14</name>
    <dbReference type="NCBI Taxonomy" id="1619046"/>
    <lineage>
        <taxon>Bacteria</taxon>
        <taxon>Candidatus Magasanikiibacteriota</taxon>
    </lineage>
</organism>
<evidence type="ECO:0000313" key="2">
    <source>
        <dbReference type="EMBL" id="KKQ27076.1"/>
    </source>
</evidence>
<dbReference type="AlphaFoldDB" id="A0A0G0JFZ4"/>
<evidence type="ECO:0008006" key="4">
    <source>
        <dbReference type="Google" id="ProtNLM"/>
    </source>
</evidence>
<evidence type="ECO:0000313" key="3">
    <source>
        <dbReference type="Proteomes" id="UP000034849"/>
    </source>
</evidence>
<sequence length="446" mass="49769">MSLARKLDTYPGIEEPRKLNRREKKREKKARLLSELEDSLQATKPKIEVLDQALLAHQQRLEAEAITKMHEADEAKIKATRERILSNQLFTESEIKAESKLPKQRTGGFWGWIAAGIGIAAGAQAIKHQENKITTPPEQPPHIQMQPALAENPDLQAANARNKAFHDTMRKVNEPVKETLAETPNSVESESEEENQVPYKVKKGDGLWKILKAKFPAENTNGINQDALNKYWTAKNKALSLQDGQYLFFLDSGEIDVQNSAKNDETAVASTGRGQKEAPEIKIPARGSSRHPESTATPSIDGGHEIKFNFGKGPQIKPFERAESQIGIVNDTAPRADTEQTPVIIKMLKEADTRAEARGLDLEQITEQLANNTLSAEEAGQLRSRIYDVINYAGNKAKKELGILTEKGWPKEYKERLKERPIGQLYEKLGNFVDSTIRQGGDVAEK</sequence>
<feature type="compositionally biased region" description="Basic residues" evidence="1">
    <location>
        <begin position="19"/>
        <end position="30"/>
    </location>
</feature>
<comment type="caution">
    <text evidence="2">The sequence shown here is derived from an EMBL/GenBank/DDBJ whole genome shotgun (WGS) entry which is preliminary data.</text>
</comment>
<gene>
    <name evidence="2" type="ORF">US42_C0015G0019</name>
</gene>